<dbReference type="GO" id="GO:0005886">
    <property type="term" value="C:plasma membrane"/>
    <property type="evidence" value="ECO:0007669"/>
    <property type="project" value="UniProtKB-SubCell"/>
</dbReference>
<evidence type="ECO:0000256" key="6">
    <source>
        <dbReference type="ARBA" id="ARBA00023315"/>
    </source>
</evidence>
<comment type="caution">
    <text evidence="7">The sequence shown here is derived from an EMBL/GenBank/DDBJ whole genome shotgun (WGS) entry which is preliminary data.</text>
</comment>
<name>A0A5C8ZIF9_9ACTN</name>
<organism evidence="7 8">
    <name type="scientific">Quadrisphaera setariae</name>
    <dbReference type="NCBI Taxonomy" id="2593304"/>
    <lineage>
        <taxon>Bacteria</taxon>
        <taxon>Bacillati</taxon>
        <taxon>Actinomycetota</taxon>
        <taxon>Actinomycetes</taxon>
        <taxon>Kineosporiales</taxon>
        <taxon>Kineosporiaceae</taxon>
        <taxon>Quadrisphaera</taxon>
    </lineage>
</organism>
<dbReference type="AlphaFoldDB" id="A0A5C8ZIF9"/>
<evidence type="ECO:0000256" key="1">
    <source>
        <dbReference type="ARBA" id="ARBA00004533"/>
    </source>
</evidence>
<evidence type="ECO:0000256" key="2">
    <source>
        <dbReference type="ARBA" id="ARBA00022475"/>
    </source>
</evidence>
<dbReference type="Proteomes" id="UP000321234">
    <property type="component" value="Unassembled WGS sequence"/>
</dbReference>
<evidence type="ECO:0000313" key="8">
    <source>
        <dbReference type="Proteomes" id="UP000321234"/>
    </source>
</evidence>
<comment type="subcellular location">
    <subcellularLocation>
        <location evidence="1">Cell inner membrane</location>
    </subcellularLocation>
</comment>
<dbReference type="InterPro" id="IPR004960">
    <property type="entry name" value="LipA_acyltrans"/>
</dbReference>
<keyword evidence="5" id="KW-0472">Membrane</keyword>
<dbReference type="EMBL" id="VKAC01000002">
    <property type="protein sequence ID" value="TXR57647.1"/>
    <property type="molecule type" value="Genomic_DNA"/>
</dbReference>
<dbReference type="Pfam" id="PF03279">
    <property type="entry name" value="Lip_A_acyltrans"/>
    <property type="match status" value="1"/>
</dbReference>
<dbReference type="PANTHER" id="PTHR30606:SF10">
    <property type="entry name" value="PHOSPHATIDYLINOSITOL MANNOSIDE ACYLTRANSFERASE"/>
    <property type="match status" value="1"/>
</dbReference>
<sequence>MTRRGAPLAGRPGAAALGYRAAFAVVPRLPEALVRAAASLGAEVAARRGGPGVRRLEGNLARATGASGEDLRRLVRAGMRSYARYWADAFRLHVWTPQQLLERTRVEGEGLAELVEALEAGRGAVAFLGHSGSWDQVGAWAAAVWDAPVVTVAERLEPAEVFEAFLAFRERLGLTVVAVERGGSSGSFASLVRALRGGAFVPLLADRDLSGGGVPVELLGHPSRSAAGPAALALTTGAPLFPVSVHYEPSSLRRSPWRSWTAVAVVHPRVTAPGAPGAGPGQRPDRKAQTAAMTQACVDVLSAAVREHPADWHMLQRVFTGGPAGLTAAEALVPAREPAP</sequence>
<accession>A0A5C8ZIF9</accession>
<dbReference type="GO" id="GO:0009247">
    <property type="term" value="P:glycolipid biosynthetic process"/>
    <property type="evidence" value="ECO:0007669"/>
    <property type="project" value="UniProtKB-ARBA"/>
</dbReference>
<keyword evidence="3" id="KW-0997">Cell inner membrane</keyword>
<dbReference type="PANTHER" id="PTHR30606">
    <property type="entry name" value="LIPID A BIOSYNTHESIS LAUROYL ACYLTRANSFERASE"/>
    <property type="match status" value="1"/>
</dbReference>
<dbReference type="GO" id="GO:0016746">
    <property type="term" value="F:acyltransferase activity"/>
    <property type="evidence" value="ECO:0007669"/>
    <property type="project" value="UniProtKB-KW"/>
</dbReference>
<reference evidence="7 8" key="1">
    <citation type="submission" date="2019-07" db="EMBL/GenBank/DDBJ databases">
        <title>Quadrisphaera sp. strain DD2A genome sequencing and assembly.</title>
        <authorList>
            <person name="Kim I."/>
        </authorList>
    </citation>
    <scope>NUCLEOTIDE SEQUENCE [LARGE SCALE GENOMIC DNA]</scope>
    <source>
        <strain evidence="7 8">DD2A</strain>
    </source>
</reference>
<dbReference type="CDD" id="cd07984">
    <property type="entry name" value="LPLAT_LABLAT-like"/>
    <property type="match status" value="1"/>
</dbReference>
<keyword evidence="6 7" id="KW-0012">Acyltransferase</keyword>
<evidence type="ECO:0000256" key="3">
    <source>
        <dbReference type="ARBA" id="ARBA00022519"/>
    </source>
</evidence>
<evidence type="ECO:0000256" key="4">
    <source>
        <dbReference type="ARBA" id="ARBA00022679"/>
    </source>
</evidence>
<protein>
    <submittedName>
        <fullName evidence="7">Phosphatidylinositol mannoside acyltransferase</fullName>
    </submittedName>
</protein>
<dbReference type="NCBIfam" id="NF005919">
    <property type="entry name" value="PRK07920.1"/>
    <property type="match status" value="1"/>
</dbReference>
<gene>
    <name evidence="7" type="ORF">FMM08_03580</name>
</gene>
<keyword evidence="4 7" id="KW-0808">Transferase</keyword>
<dbReference type="OrthoDB" id="9803456at2"/>
<evidence type="ECO:0000313" key="7">
    <source>
        <dbReference type="EMBL" id="TXR57647.1"/>
    </source>
</evidence>
<keyword evidence="2" id="KW-1003">Cell membrane</keyword>
<keyword evidence="8" id="KW-1185">Reference proteome</keyword>
<proteinExistence type="predicted"/>
<evidence type="ECO:0000256" key="5">
    <source>
        <dbReference type="ARBA" id="ARBA00023136"/>
    </source>
</evidence>